<sequence length="32" mass="3862">MKDPQTKKQIFKNRGDQGIQILREYVEKNQDI</sequence>
<proteinExistence type="predicted"/>
<dbReference type="AlphaFoldDB" id="A0A654LVA5"/>
<dbReference type="EMBL" id="CP012850">
    <property type="protein sequence ID" value="ALI34386.1"/>
    <property type="molecule type" value="Genomic_DNA"/>
</dbReference>
<accession>A0A654LVA5</accession>
<dbReference type="KEGG" id="taa:NMY3_00172"/>
<evidence type="ECO:0000313" key="1">
    <source>
        <dbReference type="EMBL" id="ALI34386.1"/>
    </source>
</evidence>
<organism evidence="1 2">
    <name type="scientific">Candidatus Nitrosocosmicus oleophilus</name>
    <dbReference type="NCBI Taxonomy" id="1353260"/>
    <lineage>
        <taxon>Archaea</taxon>
        <taxon>Nitrososphaerota</taxon>
        <taxon>Nitrososphaeria</taxon>
        <taxon>Nitrososphaerales</taxon>
        <taxon>Nitrososphaeraceae</taxon>
        <taxon>Candidatus Nitrosocosmicus</taxon>
    </lineage>
</organism>
<reference evidence="2" key="1">
    <citation type="submission" date="2015-10" db="EMBL/GenBank/DDBJ databases">
        <title>Niche specialization of a soil ammonia-oxidizing archaeon, Candidatus Nitrosocosmicus oleophilus.</title>
        <authorList>
            <person name="Jung M.-Y."/>
            <person name="Rhee S.-K."/>
        </authorList>
    </citation>
    <scope>NUCLEOTIDE SEQUENCE [LARGE SCALE GENOMIC DNA]</scope>
    <source>
        <strain evidence="2">MY3</strain>
    </source>
</reference>
<gene>
    <name evidence="1" type="ORF">NMY3_00172</name>
</gene>
<evidence type="ECO:0000313" key="2">
    <source>
        <dbReference type="Proteomes" id="UP000058925"/>
    </source>
</evidence>
<keyword evidence="2" id="KW-1185">Reference proteome</keyword>
<name>A0A654LVA5_9ARCH</name>
<protein>
    <submittedName>
        <fullName evidence="1">Uncharacterized protein</fullName>
    </submittedName>
</protein>
<dbReference type="Proteomes" id="UP000058925">
    <property type="component" value="Chromosome"/>
</dbReference>